<gene>
    <name evidence="9" type="ORF">VUQ07_01585</name>
    <name evidence="8" type="ORF">VUQ09_03385</name>
</gene>
<keyword evidence="4" id="KW-0805">Transcription regulation</keyword>
<dbReference type="GO" id="GO:0003677">
    <property type="term" value="F:DNA binding"/>
    <property type="evidence" value="ECO:0007669"/>
    <property type="project" value="UniProtKB-KW"/>
</dbReference>
<dbReference type="Pfam" id="PF00155">
    <property type="entry name" value="Aminotran_1_2"/>
    <property type="match status" value="1"/>
</dbReference>
<reference evidence="9" key="1">
    <citation type="submission" date="2023-12" db="EMBL/GenBank/DDBJ databases">
        <title>Dolosigranulum savutii sp. nov. isolated from human upper respiratory samples collected in Botswana.</title>
        <authorList>
            <person name="Kelly M.S."/>
        </authorList>
    </citation>
    <scope>NUCLEOTIDE SEQUENCE</scope>
    <source>
        <strain evidence="9">MSK211</strain>
        <strain evidence="8">MSK312</strain>
    </source>
</reference>
<dbReference type="PROSITE" id="PS50949">
    <property type="entry name" value="HTH_GNTR"/>
    <property type="match status" value="1"/>
</dbReference>
<dbReference type="InterPro" id="IPR036390">
    <property type="entry name" value="WH_DNA-bd_sf"/>
</dbReference>
<evidence type="ECO:0000313" key="8">
    <source>
        <dbReference type="EMBL" id="XBC48448.1"/>
    </source>
</evidence>
<name>A0AB74U1D3_9LACT</name>
<dbReference type="InterPro" id="IPR015424">
    <property type="entry name" value="PyrdxlP-dep_Trfase"/>
</dbReference>
<dbReference type="InterPro" id="IPR015421">
    <property type="entry name" value="PyrdxlP-dep_Trfase_major"/>
</dbReference>
<dbReference type="Pfam" id="PF00392">
    <property type="entry name" value="GntR"/>
    <property type="match status" value="1"/>
</dbReference>
<dbReference type="EMBL" id="CP142436">
    <property type="protein sequence ID" value="XBC51797.1"/>
    <property type="molecule type" value="Genomic_DNA"/>
</dbReference>
<dbReference type="PANTHER" id="PTHR46577">
    <property type="entry name" value="HTH-TYPE TRANSCRIPTIONAL REGULATORY PROTEIN GABR"/>
    <property type="match status" value="1"/>
</dbReference>
<evidence type="ECO:0000259" key="7">
    <source>
        <dbReference type="PROSITE" id="PS50949"/>
    </source>
</evidence>
<proteinExistence type="inferred from homology"/>
<keyword evidence="6" id="KW-0804">Transcription</keyword>
<dbReference type="InterPro" id="IPR000524">
    <property type="entry name" value="Tscrpt_reg_HTH_GntR"/>
</dbReference>
<evidence type="ECO:0000256" key="2">
    <source>
        <dbReference type="ARBA" id="ARBA00022576"/>
    </source>
</evidence>
<dbReference type="InterPro" id="IPR051446">
    <property type="entry name" value="HTH_trans_reg/aminotransferase"/>
</dbReference>
<dbReference type="InterPro" id="IPR036388">
    <property type="entry name" value="WH-like_DNA-bd_sf"/>
</dbReference>
<protein>
    <submittedName>
        <fullName evidence="9">PLP-dependent aminotransferase family protein</fullName>
    </submittedName>
</protein>
<dbReference type="GO" id="GO:0003700">
    <property type="term" value="F:DNA-binding transcription factor activity"/>
    <property type="evidence" value="ECO:0007669"/>
    <property type="project" value="InterPro"/>
</dbReference>
<keyword evidence="3" id="KW-0663">Pyridoxal phosphate</keyword>
<dbReference type="CDD" id="cd00609">
    <property type="entry name" value="AAT_like"/>
    <property type="match status" value="1"/>
</dbReference>
<feature type="domain" description="HTH gntR-type" evidence="7">
    <location>
        <begin position="1"/>
        <end position="65"/>
    </location>
</feature>
<evidence type="ECO:0000313" key="9">
    <source>
        <dbReference type="EMBL" id="XBC51797.1"/>
    </source>
</evidence>
<keyword evidence="5" id="KW-0238">DNA-binding</keyword>
<dbReference type="InterPro" id="IPR004839">
    <property type="entry name" value="Aminotransferase_I/II_large"/>
</dbReference>
<dbReference type="GO" id="GO:0030170">
    <property type="term" value="F:pyridoxal phosphate binding"/>
    <property type="evidence" value="ECO:0007669"/>
    <property type="project" value="InterPro"/>
</dbReference>
<evidence type="ECO:0000256" key="6">
    <source>
        <dbReference type="ARBA" id="ARBA00023163"/>
    </source>
</evidence>
<dbReference type="SUPFAM" id="SSF53383">
    <property type="entry name" value="PLP-dependent transferases"/>
    <property type="match status" value="1"/>
</dbReference>
<dbReference type="RefSeq" id="WP_347298437.1">
    <property type="nucleotide sequence ID" value="NZ_CP142434.1"/>
</dbReference>
<dbReference type="PRINTS" id="PR00035">
    <property type="entry name" value="HTHGNTR"/>
</dbReference>
<dbReference type="GO" id="GO:0008483">
    <property type="term" value="F:transaminase activity"/>
    <property type="evidence" value="ECO:0007669"/>
    <property type="project" value="UniProtKB-KW"/>
</dbReference>
<dbReference type="PANTHER" id="PTHR46577:SF1">
    <property type="entry name" value="HTH-TYPE TRANSCRIPTIONAL REGULATORY PROTEIN GABR"/>
    <property type="match status" value="1"/>
</dbReference>
<evidence type="ECO:0000256" key="3">
    <source>
        <dbReference type="ARBA" id="ARBA00022898"/>
    </source>
</evidence>
<evidence type="ECO:0000256" key="5">
    <source>
        <dbReference type="ARBA" id="ARBA00023125"/>
    </source>
</evidence>
<organism evidence="9">
    <name type="scientific">Dolosigranulum savutiense</name>
    <dbReference type="NCBI Taxonomy" id="3110288"/>
    <lineage>
        <taxon>Bacteria</taxon>
        <taxon>Bacillati</taxon>
        <taxon>Bacillota</taxon>
        <taxon>Bacilli</taxon>
        <taxon>Lactobacillales</taxon>
        <taxon>Carnobacteriaceae</taxon>
        <taxon>Dolosigranulum</taxon>
    </lineage>
</organism>
<dbReference type="AlphaFoldDB" id="A0AB74U1D3"/>
<evidence type="ECO:0000256" key="1">
    <source>
        <dbReference type="ARBA" id="ARBA00005384"/>
    </source>
</evidence>
<sequence length="442" mass="50137">MYKYQRIARAIERNLPHYSHKLPTIRELAAEYGVTKTTITNALKQLEAAHLIYSRQQSGYFLVDQAENLQTTTGLFDFANASPEANHFPYHHFTGCIHQALNTHKDDLFTYGQSQGFPPLIQSASKLLQADQIFARPEHIFITSGAQQALSILCQMPFPNSGDTILIESPTYPLFEQLAELYNLTAIPIKRTKNGINLKAFNHLLNEHNVKFFYTIPRFHNPLGFSNTNAHNQTIADIAATHNTYIIEDDYLADLDTTNTQPLYAEAKTDHVIYLKSFSKVLFPGLRISVAVLPANLASSFHTYKQLTDIDSSLLPQIALQLFVDNGMLSRHLDELRQHYSTKLDLFQSIVADHPIHHDLPYLPPKSLKTHLPLPNHFNLRHLMKTCQEQRILLPDNQLPGALDTAHIPLLLELSTIPLDTLEEATQHLLDIILTYLNRVGD</sequence>
<dbReference type="SMART" id="SM00345">
    <property type="entry name" value="HTH_GNTR"/>
    <property type="match status" value="1"/>
</dbReference>
<dbReference type="Gene3D" id="1.10.10.10">
    <property type="entry name" value="Winged helix-like DNA-binding domain superfamily/Winged helix DNA-binding domain"/>
    <property type="match status" value="1"/>
</dbReference>
<accession>A0AB74U1D3</accession>
<dbReference type="SUPFAM" id="SSF46785">
    <property type="entry name" value="Winged helix' DNA-binding domain"/>
    <property type="match status" value="1"/>
</dbReference>
<keyword evidence="2 9" id="KW-0808">Transferase</keyword>
<dbReference type="CDD" id="cd07377">
    <property type="entry name" value="WHTH_GntR"/>
    <property type="match status" value="1"/>
</dbReference>
<dbReference type="Gene3D" id="3.40.640.10">
    <property type="entry name" value="Type I PLP-dependent aspartate aminotransferase-like (Major domain)"/>
    <property type="match status" value="1"/>
</dbReference>
<keyword evidence="2 9" id="KW-0032">Aminotransferase</keyword>
<dbReference type="EMBL" id="CP142434">
    <property type="protein sequence ID" value="XBC48448.1"/>
    <property type="molecule type" value="Genomic_DNA"/>
</dbReference>
<evidence type="ECO:0000256" key="4">
    <source>
        <dbReference type="ARBA" id="ARBA00023015"/>
    </source>
</evidence>
<comment type="similarity">
    <text evidence="1">In the C-terminal section; belongs to the class-I pyridoxal-phosphate-dependent aminotransferase family.</text>
</comment>